<dbReference type="Proteomes" id="UP000018031">
    <property type="component" value="Unassembled WGS sequence"/>
</dbReference>
<evidence type="ECO:0000256" key="17">
    <source>
        <dbReference type="RuleBase" id="RU003825"/>
    </source>
</evidence>
<evidence type="ECO:0000256" key="2">
    <source>
        <dbReference type="ARBA" id="ARBA00004690"/>
    </source>
</evidence>
<evidence type="ECO:0000256" key="10">
    <source>
        <dbReference type="ARBA" id="ARBA00022777"/>
    </source>
</evidence>
<keyword evidence="11 16" id="KW-0067">ATP-binding</keyword>
<feature type="binding site" evidence="16">
    <location>
        <begin position="12"/>
        <end position="19"/>
    </location>
    <ligand>
        <name>ATP</name>
        <dbReference type="ChEBI" id="CHEBI:30616"/>
    </ligand>
</feature>
<keyword evidence="8 16" id="KW-0808">Transferase</keyword>
<dbReference type="Pfam" id="PF00485">
    <property type="entry name" value="PRK"/>
    <property type="match status" value="1"/>
</dbReference>
<dbReference type="InterPro" id="IPR006083">
    <property type="entry name" value="PRK/URK"/>
</dbReference>
<comment type="caution">
    <text evidence="19">The sequence shown here is derived from an EMBL/GenBank/DDBJ whole genome shotgun (WGS) entry which is preliminary data.</text>
</comment>
<feature type="domain" description="Phosphoribulokinase/uridine kinase" evidence="18">
    <location>
        <begin position="7"/>
        <end position="192"/>
    </location>
</feature>
<evidence type="ECO:0000256" key="16">
    <source>
        <dbReference type="HAMAP-Rule" id="MF_00551"/>
    </source>
</evidence>
<evidence type="ECO:0000256" key="14">
    <source>
        <dbReference type="ARBA" id="ARBA00047436"/>
    </source>
</evidence>
<dbReference type="EMBL" id="BAOU01000048">
    <property type="protein sequence ID" value="GAD05989.1"/>
    <property type="molecule type" value="Genomic_DNA"/>
</dbReference>
<dbReference type="UniPathway" id="UPA00579">
    <property type="reaction ID" value="UER00640"/>
</dbReference>
<dbReference type="UniPathway" id="UPA00574">
    <property type="reaction ID" value="UER00637"/>
</dbReference>
<evidence type="ECO:0000256" key="9">
    <source>
        <dbReference type="ARBA" id="ARBA00022741"/>
    </source>
</evidence>
<keyword evidence="9 16" id="KW-0547">Nucleotide-binding</keyword>
<evidence type="ECO:0000256" key="13">
    <source>
        <dbReference type="ARBA" id="ARBA00031452"/>
    </source>
</evidence>
<keyword evidence="10 16" id="KW-0418">Kinase</keyword>
<proteinExistence type="inferred from homology"/>
<dbReference type="SUPFAM" id="SSF52540">
    <property type="entry name" value="P-loop containing nucleoside triphosphate hydrolases"/>
    <property type="match status" value="1"/>
</dbReference>
<evidence type="ECO:0000256" key="6">
    <source>
        <dbReference type="ARBA" id="ARBA00021478"/>
    </source>
</evidence>
<dbReference type="InterPro" id="IPR000764">
    <property type="entry name" value="Uridine_kinase-like"/>
</dbReference>
<comment type="similarity">
    <text evidence="4 16 17">Belongs to the uridine kinase family.</text>
</comment>
<evidence type="ECO:0000256" key="4">
    <source>
        <dbReference type="ARBA" id="ARBA00005408"/>
    </source>
</evidence>
<dbReference type="PRINTS" id="PR00988">
    <property type="entry name" value="URIDINKINASE"/>
</dbReference>
<evidence type="ECO:0000256" key="5">
    <source>
        <dbReference type="ARBA" id="ARBA00012137"/>
    </source>
</evidence>
<evidence type="ECO:0000313" key="20">
    <source>
        <dbReference type="Proteomes" id="UP000018031"/>
    </source>
</evidence>
<dbReference type="GO" id="GO:0005524">
    <property type="term" value="F:ATP binding"/>
    <property type="evidence" value="ECO:0007669"/>
    <property type="project" value="UniProtKB-UniRule"/>
</dbReference>
<evidence type="ECO:0000256" key="11">
    <source>
        <dbReference type="ARBA" id="ARBA00022840"/>
    </source>
</evidence>
<sequence length="214" mass="24332">MIMKTTIIGVAGGTASGKSTLVRKLQEAFQEEEVLILCHDFYYKAHDELPLEERAKLNYDHPDAFDTDVMVADIQELKAGRSIARPVYSFVEHNRLPQTVEVHPARVIILDGILILENKKLRDLMDVKVFVDTDADVRLGRRLSRDIQERGRSVDSVLDQYFGTVKPMHEEFVEPSKKYADLIIPEGGFNSVALSLLMENIRSLITKDLYSSMH</sequence>
<dbReference type="GO" id="GO:0044211">
    <property type="term" value="P:CTP salvage"/>
    <property type="evidence" value="ECO:0007669"/>
    <property type="project" value="UniProtKB-UniRule"/>
</dbReference>
<dbReference type="EC" id="2.7.1.48" evidence="5 16"/>
<dbReference type="CDD" id="cd02023">
    <property type="entry name" value="UMPK"/>
    <property type="match status" value="1"/>
</dbReference>
<evidence type="ECO:0000256" key="7">
    <source>
        <dbReference type="ARBA" id="ARBA00022490"/>
    </source>
</evidence>
<comment type="pathway">
    <text evidence="3 16 17">Pyrimidine metabolism; CTP biosynthesis via salvage pathway; CTP from cytidine: step 1/3.</text>
</comment>
<comment type="pathway">
    <text evidence="2 16 17">Pyrimidine metabolism; UMP biosynthesis via salvage pathway; UMP from uridine: step 1/1.</text>
</comment>
<reference evidence="20" key="1">
    <citation type="journal article" date="2013" name="Genome">
        <title>Draft Genome Sequences of Porphyromonas crevioricanis JCM 15906T and Porphyromonas cansulci JCM 13913T Isolated from a Canine Oral Cavity.</title>
        <authorList>
            <person name="Sakamoto M."/>
            <person name="Tanaka N."/>
            <person name="Shiwa Y."/>
            <person name="Yoshikawa H."/>
            <person name="Ohkuma M."/>
        </authorList>
    </citation>
    <scope>NUCLEOTIDE SEQUENCE [LARGE SCALE GENOMIC DNA]</scope>
    <source>
        <strain evidence="20">JCM 15906</strain>
    </source>
</reference>
<dbReference type="Gene3D" id="3.40.50.300">
    <property type="entry name" value="P-loop containing nucleotide triphosphate hydrolases"/>
    <property type="match status" value="1"/>
</dbReference>
<dbReference type="AlphaFoldDB" id="T1DTT4"/>
<dbReference type="GO" id="GO:0004849">
    <property type="term" value="F:uridine kinase activity"/>
    <property type="evidence" value="ECO:0007669"/>
    <property type="project" value="UniProtKB-UniRule"/>
</dbReference>
<dbReference type="GO" id="GO:0005737">
    <property type="term" value="C:cytoplasm"/>
    <property type="evidence" value="ECO:0007669"/>
    <property type="project" value="UniProtKB-SubCell"/>
</dbReference>
<evidence type="ECO:0000313" key="19">
    <source>
        <dbReference type="EMBL" id="GAD05989.1"/>
    </source>
</evidence>
<dbReference type="HAMAP" id="MF_00551">
    <property type="entry name" value="Uridine_kinase"/>
    <property type="match status" value="1"/>
</dbReference>
<dbReference type="GO" id="GO:0044206">
    <property type="term" value="P:UMP salvage"/>
    <property type="evidence" value="ECO:0007669"/>
    <property type="project" value="UniProtKB-UniRule"/>
</dbReference>
<evidence type="ECO:0000256" key="15">
    <source>
        <dbReference type="ARBA" id="ARBA00048909"/>
    </source>
</evidence>
<evidence type="ECO:0000256" key="3">
    <source>
        <dbReference type="ARBA" id="ARBA00004784"/>
    </source>
</evidence>
<dbReference type="InterPro" id="IPR026008">
    <property type="entry name" value="Uridine_kinase"/>
</dbReference>
<protein>
    <recommendedName>
        <fullName evidence="6 16">Uridine kinase</fullName>
        <ecNumber evidence="5 16">2.7.1.48</ecNumber>
    </recommendedName>
    <alternativeName>
        <fullName evidence="12 16">Cytidine monophosphokinase</fullName>
    </alternativeName>
    <alternativeName>
        <fullName evidence="13 16">Uridine monophosphokinase</fullName>
    </alternativeName>
</protein>
<accession>T1DTT4</accession>
<dbReference type="NCBIfam" id="TIGR00235">
    <property type="entry name" value="udk"/>
    <property type="match status" value="1"/>
</dbReference>
<dbReference type="NCBIfam" id="NF004018">
    <property type="entry name" value="PRK05480.1"/>
    <property type="match status" value="1"/>
</dbReference>
<name>T1DTT4_9PORP</name>
<evidence type="ECO:0000256" key="1">
    <source>
        <dbReference type="ARBA" id="ARBA00004496"/>
    </source>
</evidence>
<keyword evidence="7 16" id="KW-0963">Cytoplasm</keyword>
<dbReference type="InterPro" id="IPR027417">
    <property type="entry name" value="P-loop_NTPase"/>
</dbReference>
<reference evidence="19 20" key="2">
    <citation type="journal article" date="2013" name="Genome Announc.">
        <title>Draft Genome Sequences of Porphyromonas crevioricanis JCM 15906T and Porphyromonas cansulci JCM 13913T Isolated from a Canine Oral Cavity.</title>
        <authorList>
            <person name="Sakamoto M."/>
            <person name="Tanaka N."/>
            <person name="Shiwa Y."/>
            <person name="Yoshikawa H."/>
            <person name="Ohkuma M."/>
        </authorList>
    </citation>
    <scope>NUCLEOTIDE SEQUENCE [LARGE SCALE GENOMIC DNA]</scope>
    <source>
        <strain evidence="19 20">JCM 15906</strain>
    </source>
</reference>
<evidence type="ECO:0000259" key="18">
    <source>
        <dbReference type="Pfam" id="PF00485"/>
    </source>
</evidence>
<comment type="catalytic activity">
    <reaction evidence="14 17">
        <text>cytidine + ATP = CMP + ADP + H(+)</text>
        <dbReference type="Rhea" id="RHEA:24674"/>
        <dbReference type="ChEBI" id="CHEBI:15378"/>
        <dbReference type="ChEBI" id="CHEBI:17562"/>
        <dbReference type="ChEBI" id="CHEBI:30616"/>
        <dbReference type="ChEBI" id="CHEBI:60377"/>
        <dbReference type="ChEBI" id="CHEBI:456216"/>
        <dbReference type="EC" id="2.7.1.48"/>
    </reaction>
</comment>
<evidence type="ECO:0000256" key="12">
    <source>
        <dbReference type="ARBA" id="ARBA00030641"/>
    </source>
</evidence>
<gene>
    <name evidence="16" type="primary">udk</name>
    <name evidence="19" type="ORF">PORCRE_1703</name>
</gene>
<dbReference type="PANTHER" id="PTHR10285">
    <property type="entry name" value="URIDINE KINASE"/>
    <property type="match status" value="1"/>
</dbReference>
<comment type="subcellular location">
    <subcellularLocation>
        <location evidence="1 16 17">Cytoplasm</location>
    </subcellularLocation>
</comment>
<organism evidence="19 20">
    <name type="scientific">Porphyromonas crevioricanis JCM 15906</name>
    <dbReference type="NCBI Taxonomy" id="1305617"/>
    <lineage>
        <taxon>Bacteria</taxon>
        <taxon>Pseudomonadati</taxon>
        <taxon>Bacteroidota</taxon>
        <taxon>Bacteroidia</taxon>
        <taxon>Bacteroidales</taxon>
        <taxon>Porphyromonadaceae</taxon>
        <taxon>Porphyromonas</taxon>
    </lineage>
</organism>
<evidence type="ECO:0000256" key="8">
    <source>
        <dbReference type="ARBA" id="ARBA00022679"/>
    </source>
</evidence>
<dbReference type="GO" id="GO:0043771">
    <property type="term" value="F:cytidine kinase activity"/>
    <property type="evidence" value="ECO:0007669"/>
    <property type="project" value="RHEA"/>
</dbReference>
<comment type="catalytic activity">
    <reaction evidence="15 16 17">
        <text>uridine + ATP = UMP + ADP + H(+)</text>
        <dbReference type="Rhea" id="RHEA:16825"/>
        <dbReference type="ChEBI" id="CHEBI:15378"/>
        <dbReference type="ChEBI" id="CHEBI:16704"/>
        <dbReference type="ChEBI" id="CHEBI:30616"/>
        <dbReference type="ChEBI" id="CHEBI:57865"/>
        <dbReference type="ChEBI" id="CHEBI:456216"/>
        <dbReference type="EC" id="2.7.1.48"/>
    </reaction>
</comment>